<dbReference type="InterPro" id="IPR004099">
    <property type="entry name" value="Pyr_nucl-diS_OxRdtase_dimer"/>
</dbReference>
<dbReference type="PANTHER" id="PTHR22912">
    <property type="entry name" value="DISULFIDE OXIDOREDUCTASE"/>
    <property type="match status" value="1"/>
</dbReference>
<comment type="cofactor">
    <cofactor evidence="8">
        <name>FAD</name>
        <dbReference type="ChEBI" id="CHEBI:57692"/>
    </cofactor>
    <text evidence="8">Binds 1 FAD per subunit.</text>
</comment>
<dbReference type="PROSITE" id="PS00076">
    <property type="entry name" value="PYRIDINE_REDOX_1"/>
    <property type="match status" value="1"/>
</dbReference>
<dbReference type="NCBIfam" id="TIGR01350">
    <property type="entry name" value="lipoamide_DH"/>
    <property type="match status" value="1"/>
</dbReference>
<dbReference type="AlphaFoldDB" id="A0A2R6ACT9"/>
<feature type="domain" description="FAD/NAD(P)-binding" evidence="10">
    <location>
        <begin position="4"/>
        <end position="323"/>
    </location>
</feature>
<evidence type="ECO:0000313" key="11">
    <source>
        <dbReference type="EMBL" id="PSN84222.1"/>
    </source>
</evidence>
<dbReference type="SUPFAM" id="SSF51905">
    <property type="entry name" value="FAD/NAD(P)-binding domain"/>
    <property type="match status" value="1"/>
</dbReference>
<dbReference type="Pfam" id="PF07992">
    <property type="entry name" value="Pyr_redox_2"/>
    <property type="match status" value="1"/>
</dbReference>
<organism evidence="11 12">
    <name type="scientific">Candidatus Marsarchaeota G1 archaeon OSP_D</name>
    <dbReference type="NCBI Taxonomy" id="1978155"/>
    <lineage>
        <taxon>Archaea</taxon>
        <taxon>Candidatus Marsarchaeota</taxon>
        <taxon>Candidatus Marsarchaeota group 1</taxon>
    </lineage>
</organism>
<sequence length="468" mass="50255">MDYECVVIGGGPGGYVAAIRLGQLGKKVALIEKNRVGGECLNYGCIPTKTIINAVKLAEKVKSMAGRGVNAQLSLNLKELKQWKNQVVTQLVRGVENLLKSNKVELIYGEASFVDTNTIQVKLKDGSTREIKTQNSVIATGSVPIELPGFPIDHTNILSNWDMLELEDIPSRLLVIGGGVVGMEFAFAFSKLGSKVTVVELMDQLLPGQDKEVSALLYESAISHGMEIYLKSKALSWTKENGTLKVKVFTQEGEVEKECDKILLSVGRKPYTKGLGLENIGVKTDEKGFIIVDDCLKTNIENIYAIGDVVRGPMLAHKASRQGVVVAEVIAGLSSRFDNVVIPDATFTDPEIASVGHTVESATKAGYEVIVGKFPFVALGRAVSVAETKGFVKIIAEKSSGVILGAQIVGANASDLISELSLAIEMGATLEDLSSTIHPHPTFPEALMEAAEAAQGKAIHVVNRPWRK</sequence>
<dbReference type="GO" id="GO:0050660">
    <property type="term" value="F:flavin adenine dinucleotide binding"/>
    <property type="evidence" value="ECO:0007669"/>
    <property type="project" value="InterPro"/>
</dbReference>
<comment type="catalytic activity">
    <reaction evidence="8">
        <text>N(6)-[(R)-dihydrolipoyl]-L-lysyl-[protein] + NAD(+) = N(6)-[(R)-lipoyl]-L-lysyl-[protein] + NADH + H(+)</text>
        <dbReference type="Rhea" id="RHEA:15045"/>
        <dbReference type="Rhea" id="RHEA-COMP:10474"/>
        <dbReference type="Rhea" id="RHEA-COMP:10475"/>
        <dbReference type="ChEBI" id="CHEBI:15378"/>
        <dbReference type="ChEBI" id="CHEBI:57540"/>
        <dbReference type="ChEBI" id="CHEBI:57945"/>
        <dbReference type="ChEBI" id="CHEBI:83099"/>
        <dbReference type="ChEBI" id="CHEBI:83100"/>
        <dbReference type="EC" id="1.8.1.4"/>
    </reaction>
</comment>
<dbReference type="FunFam" id="3.30.390.30:FF:000001">
    <property type="entry name" value="Dihydrolipoyl dehydrogenase"/>
    <property type="match status" value="1"/>
</dbReference>
<dbReference type="InterPro" id="IPR023753">
    <property type="entry name" value="FAD/NAD-binding_dom"/>
</dbReference>
<comment type="caution">
    <text evidence="11">The sequence shown here is derived from an EMBL/GenBank/DDBJ whole genome shotgun (WGS) entry which is preliminary data.</text>
</comment>
<dbReference type="PRINTS" id="PR00368">
    <property type="entry name" value="FADPNR"/>
</dbReference>
<dbReference type="InterPro" id="IPR050151">
    <property type="entry name" value="Class-I_Pyr_Nuc-Dis_Oxidored"/>
</dbReference>
<keyword evidence="4 8" id="KW-0560">Oxidoreductase</keyword>
<name>A0A2R6ACT9_9ARCH</name>
<dbReference type="PANTHER" id="PTHR22912:SF151">
    <property type="entry name" value="DIHYDROLIPOYL DEHYDROGENASE, MITOCHONDRIAL"/>
    <property type="match status" value="1"/>
</dbReference>
<evidence type="ECO:0000256" key="3">
    <source>
        <dbReference type="ARBA" id="ARBA00022827"/>
    </source>
</evidence>
<evidence type="ECO:0000256" key="4">
    <source>
        <dbReference type="ARBA" id="ARBA00023002"/>
    </source>
</evidence>
<evidence type="ECO:0000256" key="8">
    <source>
        <dbReference type="RuleBase" id="RU003692"/>
    </source>
</evidence>
<dbReference type="PRINTS" id="PR00411">
    <property type="entry name" value="PNDRDTASEI"/>
</dbReference>
<keyword evidence="6" id="KW-1015">Disulfide bond</keyword>
<dbReference type="EMBL" id="NEXC01000006">
    <property type="protein sequence ID" value="PSN84222.1"/>
    <property type="molecule type" value="Genomic_DNA"/>
</dbReference>
<dbReference type="EC" id="1.8.1.4" evidence="8"/>
<feature type="domain" description="Pyridine nucleotide-disulphide oxidoreductase dimerisation" evidence="9">
    <location>
        <begin position="342"/>
        <end position="451"/>
    </location>
</feature>
<dbReference type="Gene3D" id="3.50.50.60">
    <property type="entry name" value="FAD/NAD(P)-binding domain"/>
    <property type="match status" value="2"/>
</dbReference>
<dbReference type="InterPro" id="IPR006258">
    <property type="entry name" value="Lipoamide_DH"/>
</dbReference>
<proteinExistence type="inferred from homology"/>
<dbReference type="GO" id="GO:0006103">
    <property type="term" value="P:2-oxoglutarate metabolic process"/>
    <property type="evidence" value="ECO:0007669"/>
    <property type="project" value="TreeGrafter"/>
</dbReference>
<dbReference type="SUPFAM" id="SSF55424">
    <property type="entry name" value="FAD/NAD-linked reductases, dimerisation (C-terminal) domain"/>
    <property type="match status" value="1"/>
</dbReference>
<accession>A0A2R6ACT9</accession>
<comment type="miscellaneous">
    <text evidence="8">The active site is a redox-active disulfide bond.</text>
</comment>
<dbReference type="PIRSF" id="PIRSF000350">
    <property type="entry name" value="Mercury_reductase_MerA"/>
    <property type="match status" value="1"/>
</dbReference>
<gene>
    <name evidence="11" type="ORF">B9Q01_01885</name>
</gene>
<dbReference type="InterPro" id="IPR016156">
    <property type="entry name" value="FAD/NAD-linked_Rdtase_dimer_sf"/>
</dbReference>
<evidence type="ECO:0000259" key="10">
    <source>
        <dbReference type="Pfam" id="PF07992"/>
    </source>
</evidence>
<dbReference type="GO" id="GO:0005737">
    <property type="term" value="C:cytoplasm"/>
    <property type="evidence" value="ECO:0007669"/>
    <property type="project" value="UniProtKB-ARBA"/>
</dbReference>
<dbReference type="InterPro" id="IPR001100">
    <property type="entry name" value="Pyr_nuc-diS_OxRdtase"/>
</dbReference>
<dbReference type="Proteomes" id="UP000240880">
    <property type="component" value="Unassembled WGS sequence"/>
</dbReference>
<evidence type="ECO:0000313" key="12">
    <source>
        <dbReference type="Proteomes" id="UP000240880"/>
    </source>
</evidence>
<evidence type="ECO:0000256" key="6">
    <source>
        <dbReference type="ARBA" id="ARBA00023157"/>
    </source>
</evidence>
<comment type="similarity">
    <text evidence="1 8">Belongs to the class-I pyridine nucleotide-disulfide oxidoreductase family.</text>
</comment>
<evidence type="ECO:0000256" key="2">
    <source>
        <dbReference type="ARBA" id="ARBA00022630"/>
    </source>
</evidence>
<evidence type="ECO:0000259" key="9">
    <source>
        <dbReference type="Pfam" id="PF02852"/>
    </source>
</evidence>
<keyword evidence="3 8" id="KW-0274">FAD</keyword>
<keyword evidence="2 8" id="KW-0285">Flavoprotein</keyword>
<evidence type="ECO:0000256" key="1">
    <source>
        <dbReference type="ARBA" id="ARBA00007532"/>
    </source>
</evidence>
<dbReference type="Pfam" id="PF02852">
    <property type="entry name" value="Pyr_redox_dim"/>
    <property type="match status" value="1"/>
</dbReference>
<reference evidence="11 12" key="1">
    <citation type="submission" date="2017-04" db="EMBL/GenBank/DDBJ databases">
        <title>Novel microbial lineages endemic to geothermal iron-oxide mats fill important gaps in the evolutionary history of Archaea.</title>
        <authorList>
            <person name="Jay Z.J."/>
            <person name="Beam J.P."/>
            <person name="Dlakic M."/>
            <person name="Rusch D.B."/>
            <person name="Kozubal M.A."/>
            <person name="Inskeep W.P."/>
        </authorList>
    </citation>
    <scope>NUCLEOTIDE SEQUENCE [LARGE SCALE GENOMIC DNA]</scope>
    <source>
        <strain evidence="11">OSP_D</strain>
    </source>
</reference>
<evidence type="ECO:0000256" key="7">
    <source>
        <dbReference type="ARBA" id="ARBA00023284"/>
    </source>
</evidence>
<dbReference type="InterPro" id="IPR012999">
    <property type="entry name" value="Pyr_OxRdtase_I_AS"/>
</dbReference>
<evidence type="ECO:0000256" key="5">
    <source>
        <dbReference type="ARBA" id="ARBA00023027"/>
    </source>
</evidence>
<keyword evidence="7 8" id="KW-0676">Redox-active center</keyword>
<dbReference type="InterPro" id="IPR036188">
    <property type="entry name" value="FAD/NAD-bd_sf"/>
</dbReference>
<dbReference type="GO" id="GO:0004148">
    <property type="term" value="F:dihydrolipoyl dehydrogenase (NADH) activity"/>
    <property type="evidence" value="ECO:0007669"/>
    <property type="project" value="UniProtKB-EC"/>
</dbReference>
<dbReference type="Gene3D" id="3.30.390.30">
    <property type="match status" value="1"/>
</dbReference>
<protein>
    <recommendedName>
        <fullName evidence="8">Dihydrolipoyl dehydrogenase</fullName>
        <ecNumber evidence="8">1.8.1.4</ecNumber>
    </recommendedName>
</protein>
<keyword evidence="5 8" id="KW-0520">NAD</keyword>